<keyword evidence="3" id="KW-0378">Hydrolase</keyword>
<name>A0A8H4QYA4_9AGAR</name>
<dbReference type="Pfam" id="PF03747">
    <property type="entry name" value="ADP_ribosyl_GH"/>
    <property type="match status" value="1"/>
</dbReference>
<dbReference type="PANTHER" id="PTHR16222:SF24">
    <property type="entry name" value="ADP-RIBOSYLHYDROLASE ARH3"/>
    <property type="match status" value="1"/>
</dbReference>
<feature type="binding site" evidence="12">
    <location>
        <position position="371"/>
    </location>
    <ligand>
        <name>Mg(2+)</name>
        <dbReference type="ChEBI" id="CHEBI:18420"/>
        <label>1</label>
    </ligand>
</feature>
<keyword evidence="12" id="KW-0479">Metal-binding</keyword>
<comment type="caution">
    <text evidence="13">The sequence shown here is derived from an EMBL/GenBank/DDBJ whole genome shotgun (WGS) entry which is preliminary data.</text>
</comment>
<dbReference type="InterPro" id="IPR005502">
    <property type="entry name" value="Ribosyl_crysJ1"/>
</dbReference>
<dbReference type="PANTHER" id="PTHR16222">
    <property type="entry name" value="ADP-RIBOSYLGLYCOHYDROLASE"/>
    <property type="match status" value="1"/>
</dbReference>
<dbReference type="AlphaFoldDB" id="A0A8H4QYA4"/>
<evidence type="ECO:0000313" key="13">
    <source>
        <dbReference type="EMBL" id="KAF4618895.1"/>
    </source>
</evidence>
<dbReference type="SUPFAM" id="SSF101478">
    <property type="entry name" value="ADP-ribosylglycohydrolase"/>
    <property type="match status" value="1"/>
</dbReference>
<feature type="binding site" evidence="12">
    <location>
        <position position="94"/>
    </location>
    <ligand>
        <name>Mg(2+)</name>
        <dbReference type="ChEBI" id="CHEBI:18420"/>
        <label>1</label>
    </ligand>
</feature>
<dbReference type="InterPro" id="IPR050792">
    <property type="entry name" value="ADP-ribosylglycohydrolase"/>
</dbReference>
<evidence type="ECO:0000256" key="1">
    <source>
        <dbReference type="ARBA" id="ARBA00010702"/>
    </source>
</evidence>
<comment type="catalytic activity">
    <reaction evidence="11">
        <text>alpha-NAD(+) + H2O = ADP-D-ribose + nicotinamide + H(+)</text>
        <dbReference type="Rhea" id="RHEA:68792"/>
        <dbReference type="ChEBI" id="CHEBI:15377"/>
        <dbReference type="ChEBI" id="CHEBI:15378"/>
        <dbReference type="ChEBI" id="CHEBI:17154"/>
        <dbReference type="ChEBI" id="CHEBI:57967"/>
        <dbReference type="ChEBI" id="CHEBI:77017"/>
    </reaction>
</comment>
<dbReference type="Proteomes" id="UP000521872">
    <property type="component" value="Unassembled WGS sequence"/>
</dbReference>
<evidence type="ECO:0000256" key="11">
    <source>
        <dbReference type="ARBA" id="ARBA00049015"/>
    </source>
</evidence>
<proteinExistence type="inferred from homology"/>
<evidence type="ECO:0000256" key="3">
    <source>
        <dbReference type="ARBA" id="ARBA00022801"/>
    </source>
</evidence>
<comment type="cofactor">
    <cofactor evidence="12">
        <name>Mg(2+)</name>
        <dbReference type="ChEBI" id="CHEBI:18420"/>
    </cofactor>
    <text evidence="12">Binds 2 magnesium ions per subunit.</text>
</comment>
<evidence type="ECO:0000256" key="7">
    <source>
        <dbReference type="ARBA" id="ARBA00042722"/>
    </source>
</evidence>
<evidence type="ECO:0000256" key="12">
    <source>
        <dbReference type="PIRSR" id="PIRSR605502-1"/>
    </source>
</evidence>
<gene>
    <name evidence="13" type="ORF">D9613_009801</name>
</gene>
<feature type="binding site" evidence="12">
    <location>
        <position position="368"/>
    </location>
    <ligand>
        <name>Mg(2+)</name>
        <dbReference type="ChEBI" id="CHEBI:18420"/>
        <label>1</label>
    </ligand>
</feature>
<evidence type="ECO:0000256" key="8">
    <source>
        <dbReference type="ARBA" id="ARBA00042850"/>
    </source>
</evidence>
<feature type="binding site" evidence="12">
    <location>
        <position position="96"/>
    </location>
    <ligand>
        <name>Mg(2+)</name>
        <dbReference type="ChEBI" id="CHEBI:18420"/>
        <label>1</label>
    </ligand>
</feature>
<protein>
    <recommendedName>
        <fullName evidence="4">ADP-ribosylhydrolase ARH3</fullName>
        <ecNumber evidence="2">3.2.1.143</ecNumber>
    </recommendedName>
    <alternativeName>
        <fullName evidence="5">ADP-ribose glycohydrolase ARH3</fullName>
    </alternativeName>
    <alternativeName>
        <fullName evidence="6">ADP-ribosylhydrolase 3</fullName>
    </alternativeName>
    <alternativeName>
        <fullName evidence="9">O-acetyl-ADP-ribose deacetylase ARH3</fullName>
    </alternativeName>
    <alternativeName>
        <fullName evidence="10">Poly(ADP-ribose) glycohydrolase ARH3</fullName>
    </alternativeName>
    <alternativeName>
        <fullName evidence="8">[Protein ADP-ribosylarginine] hydrolase-like protein 2</fullName>
    </alternativeName>
    <alternativeName>
        <fullName evidence="7">[Protein ADP-ribosylserine] hydrolase</fullName>
    </alternativeName>
</protein>
<keyword evidence="14" id="KW-1185">Reference proteome</keyword>
<evidence type="ECO:0000256" key="4">
    <source>
        <dbReference type="ARBA" id="ARBA00041057"/>
    </source>
</evidence>
<comment type="similarity">
    <text evidence="1">Belongs to the ADP-ribosylglycohydrolase family.</text>
</comment>
<evidence type="ECO:0000256" key="2">
    <source>
        <dbReference type="ARBA" id="ARBA00012255"/>
    </source>
</evidence>
<sequence>MLPWPFTEHRLYFPVNSSQLDMSNNSCPPLWMQSPSPASVATKIRLSMLSTAMVDALGGPPEFKTRFEYPFVSEMTENHNFEQEFFVLPPGTWTDDTSMTLCLAASLCGLPQTSGPGEFDEIYQLTLYNKWRNEGYMSAVDVCFDIGGTTRGALTRFQEKHAAGVDRDGILQNIAKGYGKDMYSGNGSLMRLLPVGLAYWHDETRAKAFARRSSVTTHPNATCQEACEVWAGAIALIMKNATATSAVNFTKLDLLAYFSNFPYTSYRLQALLSTASTIPSNVVDPAEREAWFSKNHPLLKLIKETQGPASQAVGSKIIDPSFPYHVPSAEKLSSAGIVWTSALAALYCFFATKTFEEGAIMAVNLADDADTVGAIYAGLAGCWYAYEDVDTSKQGEFWTERVRRWRDMLVKRSLVEEVAENLILREERLRKGGVPSER</sequence>
<evidence type="ECO:0000256" key="6">
    <source>
        <dbReference type="ARBA" id="ARBA00042471"/>
    </source>
</evidence>
<evidence type="ECO:0000256" key="5">
    <source>
        <dbReference type="ARBA" id="ARBA00042398"/>
    </source>
</evidence>
<evidence type="ECO:0000313" key="14">
    <source>
        <dbReference type="Proteomes" id="UP000521872"/>
    </source>
</evidence>
<evidence type="ECO:0000256" key="10">
    <source>
        <dbReference type="ARBA" id="ARBA00043193"/>
    </source>
</evidence>
<feature type="binding site" evidence="12">
    <location>
        <position position="95"/>
    </location>
    <ligand>
        <name>Mg(2+)</name>
        <dbReference type="ChEBI" id="CHEBI:18420"/>
        <label>1</label>
    </ligand>
</feature>
<dbReference type="GO" id="GO:0046872">
    <property type="term" value="F:metal ion binding"/>
    <property type="evidence" value="ECO:0007669"/>
    <property type="project" value="UniProtKB-KW"/>
</dbReference>
<dbReference type="EC" id="3.2.1.143" evidence="2"/>
<dbReference type="EMBL" id="JAACJL010000017">
    <property type="protein sequence ID" value="KAF4618895.1"/>
    <property type="molecule type" value="Genomic_DNA"/>
</dbReference>
<dbReference type="GO" id="GO:0004649">
    <property type="term" value="F:poly(ADP-ribose) glycohydrolase activity"/>
    <property type="evidence" value="ECO:0007669"/>
    <property type="project" value="UniProtKB-EC"/>
</dbReference>
<reference evidence="13 14" key="1">
    <citation type="submission" date="2019-12" db="EMBL/GenBank/DDBJ databases">
        <authorList>
            <person name="Floudas D."/>
            <person name="Bentzer J."/>
            <person name="Ahren D."/>
            <person name="Johansson T."/>
            <person name="Persson P."/>
            <person name="Tunlid A."/>
        </authorList>
    </citation>
    <scope>NUCLEOTIDE SEQUENCE [LARGE SCALE GENOMIC DNA]</scope>
    <source>
        <strain evidence="13 14">CBS 102.39</strain>
    </source>
</reference>
<evidence type="ECO:0000256" key="9">
    <source>
        <dbReference type="ARBA" id="ARBA00043187"/>
    </source>
</evidence>
<feature type="binding site" evidence="12">
    <location>
        <position position="370"/>
    </location>
    <ligand>
        <name>Mg(2+)</name>
        <dbReference type="ChEBI" id="CHEBI:18420"/>
        <label>1</label>
    </ligand>
</feature>
<organism evidence="13 14">
    <name type="scientific">Agrocybe pediades</name>
    <dbReference type="NCBI Taxonomy" id="84607"/>
    <lineage>
        <taxon>Eukaryota</taxon>
        <taxon>Fungi</taxon>
        <taxon>Dikarya</taxon>
        <taxon>Basidiomycota</taxon>
        <taxon>Agaricomycotina</taxon>
        <taxon>Agaricomycetes</taxon>
        <taxon>Agaricomycetidae</taxon>
        <taxon>Agaricales</taxon>
        <taxon>Agaricineae</taxon>
        <taxon>Strophariaceae</taxon>
        <taxon>Agrocybe</taxon>
    </lineage>
</organism>
<accession>A0A8H4QYA4</accession>
<dbReference type="Gene3D" id="1.10.4080.10">
    <property type="entry name" value="ADP-ribosylation/Crystallin J1"/>
    <property type="match status" value="1"/>
</dbReference>
<dbReference type="InterPro" id="IPR036705">
    <property type="entry name" value="Ribosyl_crysJ1_sf"/>
</dbReference>
<keyword evidence="12" id="KW-0460">Magnesium</keyword>